<protein>
    <submittedName>
        <fullName evidence="3">Uncharacterized protein</fullName>
    </submittedName>
</protein>
<feature type="region of interest" description="Disordered" evidence="2">
    <location>
        <begin position="32"/>
        <end position="85"/>
    </location>
</feature>
<dbReference type="Proteomes" id="UP000092993">
    <property type="component" value="Unassembled WGS sequence"/>
</dbReference>
<dbReference type="OrthoDB" id="10264753at2759"/>
<evidence type="ECO:0000313" key="4">
    <source>
        <dbReference type="Proteomes" id="UP000092993"/>
    </source>
</evidence>
<proteinExistence type="predicted"/>
<dbReference type="InterPro" id="IPR015943">
    <property type="entry name" value="WD40/YVTN_repeat-like_dom_sf"/>
</dbReference>
<dbReference type="AlphaFoldDB" id="A0A1C7M3Q4"/>
<keyword evidence="4" id="KW-1185">Reference proteome</keyword>
<dbReference type="SMART" id="SM00320">
    <property type="entry name" value="WD40"/>
    <property type="match status" value="2"/>
</dbReference>
<name>A0A1C7M3Q4_GRIFR</name>
<evidence type="ECO:0000256" key="2">
    <source>
        <dbReference type="SAM" id="MobiDB-lite"/>
    </source>
</evidence>
<dbReference type="InterPro" id="IPR001680">
    <property type="entry name" value="WD40_rpt"/>
</dbReference>
<dbReference type="PROSITE" id="PS50082">
    <property type="entry name" value="WD_REPEATS_2"/>
    <property type="match status" value="1"/>
</dbReference>
<keyword evidence="1" id="KW-0853">WD repeat</keyword>
<gene>
    <name evidence="3" type="ORF">A0H81_08445</name>
</gene>
<dbReference type="Gene3D" id="2.130.10.10">
    <property type="entry name" value="YVTN repeat-like/Quinoprotein amine dehydrogenase"/>
    <property type="match status" value="1"/>
</dbReference>
<dbReference type="STRING" id="5627.A0A1C7M3Q4"/>
<organism evidence="3 4">
    <name type="scientific">Grifola frondosa</name>
    <name type="common">Maitake</name>
    <name type="synonym">Polyporus frondosus</name>
    <dbReference type="NCBI Taxonomy" id="5627"/>
    <lineage>
        <taxon>Eukaryota</taxon>
        <taxon>Fungi</taxon>
        <taxon>Dikarya</taxon>
        <taxon>Basidiomycota</taxon>
        <taxon>Agaricomycotina</taxon>
        <taxon>Agaricomycetes</taxon>
        <taxon>Polyporales</taxon>
        <taxon>Grifolaceae</taxon>
        <taxon>Grifola</taxon>
    </lineage>
</organism>
<evidence type="ECO:0000313" key="3">
    <source>
        <dbReference type="EMBL" id="OBZ71593.1"/>
    </source>
</evidence>
<comment type="caution">
    <text evidence="3">The sequence shown here is derived from an EMBL/GenBank/DDBJ whole genome shotgun (WGS) entry which is preliminary data.</text>
</comment>
<reference evidence="3 4" key="1">
    <citation type="submission" date="2016-03" db="EMBL/GenBank/DDBJ databases">
        <title>Whole genome sequencing of Grifola frondosa 9006-11.</title>
        <authorList>
            <person name="Min B."/>
            <person name="Park H."/>
            <person name="Kim J.-G."/>
            <person name="Cho H."/>
            <person name="Oh Y.-L."/>
            <person name="Kong W.-S."/>
            <person name="Choi I.-G."/>
        </authorList>
    </citation>
    <scope>NUCLEOTIDE SEQUENCE [LARGE SCALE GENOMIC DNA]</scope>
    <source>
        <strain evidence="3 4">9006-11</strain>
    </source>
</reference>
<feature type="repeat" description="WD" evidence="1">
    <location>
        <begin position="153"/>
        <end position="194"/>
    </location>
</feature>
<feature type="compositionally biased region" description="Acidic residues" evidence="2">
    <location>
        <begin position="62"/>
        <end position="71"/>
    </location>
</feature>
<dbReference type="EMBL" id="LUGG01000011">
    <property type="protein sequence ID" value="OBZ71593.1"/>
    <property type="molecule type" value="Genomic_DNA"/>
</dbReference>
<sequence>MISSFAIRWCTFKYKEGTTILILPCYPNDDTSVLGKRSRNGQNTAEDQDATLPDVKTTQQVDADEDEDEDVGPMPMPAEAPGVAKKKRKVLPHEKLYLDHLPSADRYSKSFMHRDVVNFCVMTKTDFLLTTSVDGHLKLWKKQDQGIEFVKHYRAHLAPIIAVSASADGQLFASVAEDGSAKVFDVVNFDMINMIKLGLRDSWPSRNRALEPFVCTRDAATETL</sequence>
<dbReference type="InterPro" id="IPR036322">
    <property type="entry name" value="WD40_repeat_dom_sf"/>
</dbReference>
<dbReference type="SUPFAM" id="SSF50978">
    <property type="entry name" value="WD40 repeat-like"/>
    <property type="match status" value="1"/>
</dbReference>
<evidence type="ECO:0000256" key="1">
    <source>
        <dbReference type="PROSITE-ProRule" id="PRU00221"/>
    </source>
</evidence>
<accession>A0A1C7M3Q4</accession>
<dbReference type="Pfam" id="PF00400">
    <property type="entry name" value="WD40"/>
    <property type="match status" value="1"/>
</dbReference>